<accession>A0A517ZHW8</accession>
<feature type="region of interest" description="Disordered" evidence="1">
    <location>
        <begin position="155"/>
        <end position="188"/>
    </location>
</feature>
<dbReference type="AlphaFoldDB" id="A0A517ZHW8"/>
<organism evidence="2 3">
    <name type="scientific">Symmachiella dynata</name>
    <dbReference type="NCBI Taxonomy" id="2527995"/>
    <lineage>
        <taxon>Bacteria</taxon>
        <taxon>Pseudomonadati</taxon>
        <taxon>Planctomycetota</taxon>
        <taxon>Planctomycetia</taxon>
        <taxon>Planctomycetales</taxon>
        <taxon>Planctomycetaceae</taxon>
        <taxon>Symmachiella</taxon>
    </lineage>
</organism>
<proteinExistence type="predicted"/>
<protein>
    <submittedName>
        <fullName evidence="2">Uncharacterized protein</fullName>
    </submittedName>
</protein>
<feature type="compositionally biased region" description="Basic and acidic residues" evidence="1">
    <location>
        <begin position="155"/>
        <end position="165"/>
    </location>
</feature>
<evidence type="ECO:0000256" key="1">
    <source>
        <dbReference type="SAM" id="MobiDB-lite"/>
    </source>
</evidence>
<sequence length="188" mass="21463">MTTPAHVTSIEALHAFRGALIRFADEATSAVDSLRQEVLRTMEWIEHDRPGYWKQQVKRNFDGVAQARTQLEIAQMRTYEGQGPACIEERKRLANAKARLQFAQDQIQVVRHWTIKLQRESDDFRGRNGHLEGILKRELPMAIGKLQRMVESLDRYAERLPRQDATESSATEPDKETKPAAPGPATTE</sequence>
<gene>
    <name evidence="2" type="ORF">Mal52_05320</name>
</gene>
<dbReference type="RefSeq" id="WP_145374109.1">
    <property type="nucleotide sequence ID" value="NZ_CP036270.1"/>
</dbReference>
<dbReference type="KEGG" id="sdyn:Mal52_05320"/>
<dbReference type="OrthoDB" id="277538at2"/>
<dbReference type="Proteomes" id="UP000319383">
    <property type="component" value="Chromosome"/>
</dbReference>
<keyword evidence="3" id="KW-1185">Reference proteome</keyword>
<dbReference type="EMBL" id="CP036276">
    <property type="protein sequence ID" value="QDU42077.1"/>
    <property type="molecule type" value="Genomic_DNA"/>
</dbReference>
<evidence type="ECO:0000313" key="3">
    <source>
        <dbReference type="Proteomes" id="UP000319383"/>
    </source>
</evidence>
<reference evidence="2 3" key="1">
    <citation type="submission" date="2019-02" db="EMBL/GenBank/DDBJ databases">
        <title>Deep-cultivation of Planctomycetes and their phenomic and genomic characterization uncovers novel biology.</title>
        <authorList>
            <person name="Wiegand S."/>
            <person name="Jogler M."/>
            <person name="Boedeker C."/>
            <person name="Pinto D."/>
            <person name="Vollmers J."/>
            <person name="Rivas-Marin E."/>
            <person name="Kohn T."/>
            <person name="Peeters S.H."/>
            <person name="Heuer A."/>
            <person name="Rast P."/>
            <person name="Oberbeckmann S."/>
            <person name="Bunk B."/>
            <person name="Jeske O."/>
            <person name="Meyerdierks A."/>
            <person name="Storesund J.E."/>
            <person name="Kallscheuer N."/>
            <person name="Luecker S."/>
            <person name="Lage O.M."/>
            <person name="Pohl T."/>
            <person name="Merkel B.J."/>
            <person name="Hornburger P."/>
            <person name="Mueller R.-W."/>
            <person name="Bruemmer F."/>
            <person name="Labrenz M."/>
            <person name="Spormann A.M."/>
            <person name="Op den Camp H."/>
            <person name="Overmann J."/>
            <person name="Amann R."/>
            <person name="Jetten M.S.M."/>
            <person name="Mascher T."/>
            <person name="Medema M.H."/>
            <person name="Devos D.P."/>
            <person name="Kaster A.-K."/>
            <person name="Ovreas L."/>
            <person name="Rohde M."/>
            <person name="Galperin M.Y."/>
            <person name="Jogler C."/>
        </authorList>
    </citation>
    <scope>NUCLEOTIDE SEQUENCE [LARGE SCALE GENOMIC DNA]</scope>
    <source>
        <strain evidence="2 3">Mal52</strain>
    </source>
</reference>
<evidence type="ECO:0000313" key="2">
    <source>
        <dbReference type="EMBL" id="QDU42077.1"/>
    </source>
</evidence>
<name>A0A517ZHW8_9PLAN</name>